<protein>
    <recommendedName>
        <fullName evidence="2">non-specific serine/threonine protein kinase</fullName>
        <ecNumber evidence="2">2.7.11.1</ecNumber>
    </recommendedName>
</protein>
<accession>A0A8J5FIJ6</accession>
<evidence type="ECO:0000256" key="3">
    <source>
        <dbReference type="ARBA" id="ARBA00022527"/>
    </source>
</evidence>
<evidence type="ECO:0000256" key="5">
    <source>
        <dbReference type="ARBA" id="ARBA00022692"/>
    </source>
</evidence>
<evidence type="ECO:0000313" key="18">
    <source>
        <dbReference type="EMBL" id="KAG6490062.1"/>
    </source>
</evidence>
<feature type="domain" description="Protein kinase" evidence="17">
    <location>
        <begin position="101"/>
        <end position="391"/>
    </location>
</feature>
<dbReference type="InterPro" id="IPR008271">
    <property type="entry name" value="Ser/Thr_kinase_AS"/>
</dbReference>
<evidence type="ECO:0000259" key="17">
    <source>
        <dbReference type="PROSITE" id="PS50011"/>
    </source>
</evidence>
<dbReference type="PANTHER" id="PTHR47982:SF11">
    <property type="entry name" value="PROTEIN KINASE DOMAIN-CONTAINING PROTEIN"/>
    <property type="match status" value="1"/>
</dbReference>
<dbReference type="EC" id="2.7.11.1" evidence="2"/>
<reference evidence="18 19" key="1">
    <citation type="submission" date="2020-08" db="EMBL/GenBank/DDBJ databases">
        <title>Plant Genome Project.</title>
        <authorList>
            <person name="Zhang R.-G."/>
        </authorList>
    </citation>
    <scope>NUCLEOTIDE SEQUENCE [LARGE SCALE GENOMIC DNA]</scope>
    <source>
        <tissue evidence="18">Rhizome</tissue>
    </source>
</reference>
<name>A0A8J5FIJ6_ZINOF</name>
<evidence type="ECO:0000256" key="10">
    <source>
        <dbReference type="ARBA" id="ARBA00023136"/>
    </source>
</evidence>
<dbReference type="InterPro" id="IPR017441">
    <property type="entry name" value="Protein_kinase_ATP_BS"/>
</dbReference>
<keyword evidence="19" id="KW-1185">Reference proteome</keyword>
<keyword evidence="4" id="KW-0808">Transferase</keyword>
<keyword evidence="10 16" id="KW-0472">Membrane</keyword>
<dbReference type="AlphaFoldDB" id="A0A8J5FIJ6"/>
<dbReference type="Pfam" id="PF00069">
    <property type="entry name" value="Pkinase"/>
    <property type="match status" value="1"/>
</dbReference>
<dbReference type="PROSITE" id="PS00107">
    <property type="entry name" value="PROTEIN_KINASE_ATP"/>
    <property type="match status" value="1"/>
</dbReference>
<evidence type="ECO:0000256" key="8">
    <source>
        <dbReference type="ARBA" id="ARBA00022840"/>
    </source>
</evidence>
<evidence type="ECO:0000256" key="2">
    <source>
        <dbReference type="ARBA" id="ARBA00012513"/>
    </source>
</evidence>
<evidence type="ECO:0000256" key="4">
    <source>
        <dbReference type="ARBA" id="ARBA00022679"/>
    </source>
</evidence>
<dbReference type="InterPro" id="IPR047117">
    <property type="entry name" value="PERK1-13-like"/>
</dbReference>
<evidence type="ECO:0000256" key="9">
    <source>
        <dbReference type="ARBA" id="ARBA00022989"/>
    </source>
</evidence>
<dbReference type="Proteomes" id="UP000734854">
    <property type="component" value="Unassembled WGS sequence"/>
</dbReference>
<evidence type="ECO:0000256" key="15">
    <source>
        <dbReference type="SAM" id="MobiDB-lite"/>
    </source>
</evidence>
<feature type="binding site" evidence="13">
    <location>
        <position position="130"/>
    </location>
    <ligand>
        <name>ATP</name>
        <dbReference type="ChEBI" id="CHEBI:30616"/>
    </ligand>
</feature>
<comment type="catalytic activity">
    <reaction evidence="12">
        <text>L-seryl-[protein] + ATP = O-phospho-L-seryl-[protein] + ADP + H(+)</text>
        <dbReference type="Rhea" id="RHEA:17989"/>
        <dbReference type="Rhea" id="RHEA-COMP:9863"/>
        <dbReference type="Rhea" id="RHEA-COMP:11604"/>
        <dbReference type="ChEBI" id="CHEBI:15378"/>
        <dbReference type="ChEBI" id="CHEBI:29999"/>
        <dbReference type="ChEBI" id="CHEBI:30616"/>
        <dbReference type="ChEBI" id="CHEBI:83421"/>
        <dbReference type="ChEBI" id="CHEBI:456216"/>
        <dbReference type="EC" id="2.7.11.1"/>
    </reaction>
</comment>
<keyword evidence="6 13" id="KW-0547">Nucleotide-binding</keyword>
<keyword evidence="9 16" id="KW-1133">Transmembrane helix</keyword>
<keyword evidence="7" id="KW-0418">Kinase</keyword>
<keyword evidence="8 13" id="KW-0067">ATP-binding</keyword>
<evidence type="ECO:0000256" key="11">
    <source>
        <dbReference type="ARBA" id="ARBA00047899"/>
    </source>
</evidence>
<organism evidence="18 19">
    <name type="scientific">Zingiber officinale</name>
    <name type="common">Ginger</name>
    <name type="synonym">Amomum zingiber</name>
    <dbReference type="NCBI Taxonomy" id="94328"/>
    <lineage>
        <taxon>Eukaryota</taxon>
        <taxon>Viridiplantae</taxon>
        <taxon>Streptophyta</taxon>
        <taxon>Embryophyta</taxon>
        <taxon>Tracheophyta</taxon>
        <taxon>Spermatophyta</taxon>
        <taxon>Magnoliopsida</taxon>
        <taxon>Liliopsida</taxon>
        <taxon>Zingiberales</taxon>
        <taxon>Zingiberaceae</taxon>
        <taxon>Zingiber</taxon>
    </lineage>
</organism>
<evidence type="ECO:0000256" key="1">
    <source>
        <dbReference type="ARBA" id="ARBA00004162"/>
    </source>
</evidence>
<proteinExistence type="inferred from homology"/>
<dbReference type="PROSITE" id="PS50011">
    <property type="entry name" value="PROTEIN_KINASE_DOM"/>
    <property type="match status" value="1"/>
</dbReference>
<dbReference type="EMBL" id="JACMSC010000014">
    <property type="protein sequence ID" value="KAG6490062.1"/>
    <property type="molecule type" value="Genomic_DNA"/>
</dbReference>
<dbReference type="SMART" id="SM00220">
    <property type="entry name" value="S_TKc"/>
    <property type="match status" value="1"/>
</dbReference>
<evidence type="ECO:0000256" key="14">
    <source>
        <dbReference type="RuleBase" id="RU000304"/>
    </source>
</evidence>
<evidence type="ECO:0000256" key="16">
    <source>
        <dbReference type="SAM" id="Phobius"/>
    </source>
</evidence>
<feature type="transmembrane region" description="Helical" evidence="16">
    <location>
        <begin position="15"/>
        <end position="39"/>
    </location>
</feature>
<comment type="catalytic activity">
    <reaction evidence="11">
        <text>L-threonyl-[protein] + ATP = O-phospho-L-threonyl-[protein] + ADP + H(+)</text>
        <dbReference type="Rhea" id="RHEA:46608"/>
        <dbReference type="Rhea" id="RHEA-COMP:11060"/>
        <dbReference type="Rhea" id="RHEA-COMP:11605"/>
        <dbReference type="ChEBI" id="CHEBI:15378"/>
        <dbReference type="ChEBI" id="CHEBI:30013"/>
        <dbReference type="ChEBI" id="CHEBI:30616"/>
        <dbReference type="ChEBI" id="CHEBI:61977"/>
        <dbReference type="ChEBI" id="CHEBI:456216"/>
        <dbReference type="EC" id="2.7.11.1"/>
    </reaction>
</comment>
<dbReference type="OrthoDB" id="339325at2759"/>
<evidence type="ECO:0000256" key="7">
    <source>
        <dbReference type="ARBA" id="ARBA00022777"/>
    </source>
</evidence>
<evidence type="ECO:0000256" key="6">
    <source>
        <dbReference type="ARBA" id="ARBA00022741"/>
    </source>
</evidence>
<evidence type="ECO:0000256" key="12">
    <source>
        <dbReference type="ARBA" id="ARBA00048679"/>
    </source>
</evidence>
<dbReference type="GO" id="GO:0005524">
    <property type="term" value="F:ATP binding"/>
    <property type="evidence" value="ECO:0007669"/>
    <property type="project" value="UniProtKB-UniRule"/>
</dbReference>
<sequence>MVLVLASTLWRMHSALLIGLLTSAAVVVLTFCAATVACVRMFRRRIPSAGCFRDLGRLEMGPGQARVADETEPEKGNPAAKQAAVPRRFRWDEVDSATGKFSLSAVVGEGGSSTVYLARFSDCSSLAALKLHRPSERLHHAFRQELDVLLRLRHPHIVRLLGYCDDREAEGALVFEYVANGSLHEKLHGSGGEVLPWARRMAVAHQVAQALDYLHEGCDPQVVHGDVKAANVLLDGRMAAKLCDFGSSRVGFSAAVAPPRSGRTMVVGSPGYVDPHYLRCGVISKKSDVYSFGVLLLELVTGAEAFDAERERRLTAEMAPALRDPQGRASEAVDPGLSGEYDAGEAAEVLRMAAMCLGDNPSLRPSMCHVAAMLRQKTAAASIESVAAEYLKESFG</sequence>
<comment type="similarity">
    <text evidence="14">Belongs to the protein kinase superfamily.</text>
</comment>
<evidence type="ECO:0000256" key="13">
    <source>
        <dbReference type="PROSITE-ProRule" id="PRU10141"/>
    </source>
</evidence>
<keyword evidence="3 14" id="KW-0723">Serine/threonine-protein kinase</keyword>
<dbReference type="PANTHER" id="PTHR47982">
    <property type="entry name" value="PROLINE-RICH RECEPTOR-LIKE PROTEIN KINASE PERK4"/>
    <property type="match status" value="1"/>
</dbReference>
<gene>
    <name evidence="18" type="ORF">ZIOFF_051344</name>
</gene>
<evidence type="ECO:0000313" key="19">
    <source>
        <dbReference type="Proteomes" id="UP000734854"/>
    </source>
</evidence>
<dbReference type="GO" id="GO:0005886">
    <property type="term" value="C:plasma membrane"/>
    <property type="evidence" value="ECO:0007669"/>
    <property type="project" value="UniProtKB-SubCell"/>
</dbReference>
<comment type="subcellular location">
    <subcellularLocation>
        <location evidence="1">Cell membrane</location>
        <topology evidence="1">Single-pass membrane protein</topology>
    </subcellularLocation>
</comment>
<keyword evidence="5 16" id="KW-0812">Transmembrane</keyword>
<dbReference type="InterPro" id="IPR000719">
    <property type="entry name" value="Prot_kinase_dom"/>
</dbReference>
<dbReference type="PROSITE" id="PS00108">
    <property type="entry name" value="PROTEIN_KINASE_ST"/>
    <property type="match status" value="1"/>
</dbReference>
<dbReference type="GO" id="GO:0004674">
    <property type="term" value="F:protein serine/threonine kinase activity"/>
    <property type="evidence" value="ECO:0007669"/>
    <property type="project" value="UniProtKB-KW"/>
</dbReference>
<comment type="caution">
    <text evidence="18">The sequence shown here is derived from an EMBL/GenBank/DDBJ whole genome shotgun (WGS) entry which is preliminary data.</text>
</comment>
<feature type="region of interest" description="Disordered" evidence="15">
    <location>
        <begin position="63"/>
        <end position="82"/>
    </location>
</feature>